<comment type="caution">
    <text evidence="2">The sequence shown here is derived from an EMBL/GenBank/DDBJ whole genome shotgun (WGS) entry which is preliminary data.</text>
</comment>
<proteinExistence type="predicted"/>
<dbReference type="AlphaFoldDB" id="X1SCN5"/>
<keyword evidence="1" id="KW-0812">Transmembrane</keyword>
<name>X1SCN5_9ZZZZ</name>
<accession>X1SCN5</accession>
<keyword evidence="1" id="KW-0472">Membrane</keyword>
<protein>
    <submittedName>
        <fullName evidence="2">Uncharacterized protein</fullName>
    </submittedName>
</protein>
<evidence type="ECO:0000313" key="2">
    <source>
        <dbReference type="EMBL" id="GAI76891.1"/>
    </source>
</evidence>
<organism evidence="2">
    <name type="scientific">marine sediment metagenome</name>
    <dbReference type="NCBI Taxonomy" id="412755"/>
    <lineage>
        <taxon>unclassified sequences</taxon>
        <taxon>metagenomes</taxon>
        <taxon>ecological metagenomes</taxon>
    </lineage>
</organism>
<feature type="transmembrane region" description="Helical" evidence="1">
    <location>
        <begin position="31"/>
        <end position="54"/>
    </location>
</feature>
<gene>
    <name evidence="2" type="ORF">S12H4_16227</name>
</gene>
<sequence length="101" mass="12252">MTWKEWLGYGIYKKLWSLIGKRPWTYIRRDFYHIAPILNIGFFFWAGVFFGLNYFKILAWLFSNPWHFLIVIPIIWLIGGLQCHFFWGTKYIPDQKGGKEQ</sequence>
<evidence type="ECO:0000256" key="1">
    <source>
        <dbReference type="SAM" id="Phobius"/>
    </source>
</evidence>
<reference evidence="2" key="1">
    <citation type="journal article" date="2014" name="Front. Microbiol.">
        <title>High frequency of phylogenetically diverse reductive dehalogenase-homologous genes in deep subseafloor sedimentary metagenomes.</title>
        <authorList>
            <person name="Kawai M."/>
            <person name="Futagami T."/>
            <person name="Toyoda A."/>
            <person name="Takaki Y."/>
            <person name="Nishi S."/>
            <person name="Hori S."/>
            <person name="Arai W."/>
            <person name="Tsubouchi T."/>
            <person name="Morono Y."/>
            <person name="Uchiyama I."/>
            <person name="Ito T."/>
            <person name="Fujiyama A."/>
            <person name="Inagaki F."/>
            <person name="Takami H."/>
        </authorList>
    </citation>
    <scope>NUCLEOTIDE SEQUENCE</scope>
    <source>
        <strain evidence="2">Expedition CK06-06</strain>
    </source>
</reference>
<keyword evidence="1" id="KW-1133">Transmembrane helix</keyword>
<dbReference type="EMBL" id="BARW01007834">
    <property type="protein sequence ID" value="GAI76891.1"/>
    <property type="molecule type" value="Genomic_DNA"/>
</dbReference>
<feature type="transmembrane region" description="Helical" evidence="1">
    <location>
        <begin position="66"/>
        <end position="87"/>
    </location>
</feature>